<reference evidence="3 4" key="1">
    <citation type="submission" date="2020-07" db="EMBL/GenBank/DDBJ databases">
        <title>Chryseobacterium sp.cx-624.</title>
        <authorList>
            <person name="Yang C."/>
        </authorList>
    </citation>
    <scope>NUCLEOTIDE SEQUENCE [LARGE SCALE GENOMIC DNA]</scope>
    <source>
        <strain evidence="3">Cx-624</strain>
        <strain evidence="4">cx-624</strain>
    </source>
</reference>
<feature type="transmembrane region" description="Helical" evidence="1">
    <location>
        <begin position="83"/>
        <end position="101"/>
    </location>
</feature>
<protein>
    <recommendedName>
        <fullName evidence="6">DUF308 domain-containing protein</fullName>
    </recommendedName>
</protein>
<dbReference type="EMBL" id="CP059472">
    <property type="protein sequence ID" value="QMS98071.1"/>
    <property type="molecule type" value="Genomic_DNA"/>
</dbReference>
<keyword evidence="1" id="KW-1133">Transmembrane helix</keyword>
<evidence type="ECO:0000313" key="2">
    <source>
        <dbReference type="EMBL" id="MBA5246569.1"/>
    </source>
</evidence>
<name>A0A7D7QY49_9FLAO</name>
<dbReference type="AlphaFoldDB" id="A0A7D7QY49"/>
<feature type="transmembrane region" description="Helical" evidence="1">
    <location>
        <begin position="46"/>
        <end position="63"/>
    </location>
</feature>
<dbReference type="RefSeq" id="WP_181886644.1">
    <property type="nucleotide sequence ID" value="NZ_CP059472.1"/>
</dbReference>
<dbReference type="Pfam" id="PF22765">
    <property type="entry name" value="DUF7010"/>
    <property type="match status" value="1"/>
</dbReference>
<evidence type="ECO:0008006" key="6">
    <source>
        <dbReference type="Google" id="ProtNLM"/>
    </source>
</evidence>
<dbReference type="KEGG" id="cbau:H1R16_10225"/>
<dbReference type="InterPro" id="IPR053824">
    <property type="entry name" value="DUF7010"/>
</dbReference>
<evidence type="ECO:0000313" key="3">
    <source>
        <dbReference type="EMBL" id="QMS98071.1"/>
    </source>
</evidence>
<evidence type="ECO:0000313" key="4">
    <source>
        <dbReference type="Proteomes" id="UP000515349"/>
    </source>
</evidence>
<dbReference type="EMBL" id="JACEUX010000001">
    <property type="protein sequence ID" value="MBA5246569.1"/>
    <property type="molecule type" value="Genomic_DNA"/>
</dbReference>
<reference evidence="2" key="3">
    <citation type="submission" date="2020-07" db="EMBL/GenBank/DDBJ databases">
        <authorList>
            <person name="Yang C."/>
        </authorList>
    </citation>
    <scope>NUCLEOTIDE SEQUENCE</scope>
    <source>
        <strain evidence="2">Cx-624</strain>
    </source>
</reference>
<gene>
    <name evidence="3" type="ORF">H1R16_10225</name>
    <name evidence="2" type="ORF">H2507_05240</name>
</gene>
<dbReference type="Proteomes" id="UP000539710">
    <property type="component" value="Unassembled WGS sequence"/>
</dbReference>
<dbReference type="Proteomes" id="UP000515349">
    <property type="component" value="Chromosome"/>
</dbReference>
<feature type="transmembrane region" description="Helical" evidence="1">
    <location>
        <begin position="155"/>
        <end position="175"/>
    </location>
</feature>
<keyword evidence="1" id="KW-0472">Membrane</keyword>
<accession>A0A7D7QY49</accession>
<evidence type="ECO:0000313" key="5">
    <source>
        <dbReference type="Proteomes" id="UP000539710"/>
    </source>
</evidence>
<sequence length="194" mass="20918">MTTPLQIAQQDMRTGHGYGSTGVLSSGLVWLCAALAVMMYGVTTGIWTLIIGGMIIFPLSMLIGKLTGIPGKHDPNNPLGKSAMEGTVWMLMCIPMAYGLSLVRPEWFFQGMLLIIGGRYLTFATLYGMKVYWLLGAVLGAAAFILFAMQAVAFYSALAGALIEILMGTVLYILFRKQRGKNEAAIPDSHTSGL</sequence>
<feature type="transmembrane region" description="Helical" evidence="1">
    <location>
        <begin position="131"/>
        <end position="149"/>
    </location>
</feature>
<reference evidence="5" key="2">
    <citation type="submission" date="2020-07" db="EMBL/GenBank/DDBJ databases">
        <title>Flavobacterium sp. xlx-214.</title>
        <authorList>
            <person name="Yang C."/>
        </authorList>
    </citation>
    <scope>NUCLEOTIDE SEQUENCE [LARGE SCALE GENOMIC DNA]</scope>
    <source>
        <strain evidence="5">CX-624</strain>
    </source>
</reference>
<keyword evidence="5" id="KW-1185">Reference proteome</keyword>
<keyword evidence="1" id="KW-0812">Transmembrane</keyword>
<proteinExistence type="predicted"/>
<feature type="transmembrane region" description="Helical" evidence="1">
    <location>
        <begin position="21"/>
        <end position="40"/>
    </location>
</feature>
<evidence type="ECO:0000256" key="1">
    <source>
        <dbReference type="SAM" id="Phobius"/>
    </source>
</evidence>
<organism evidence="3 4">
    <name type="scientific">Marnyiella aurantia</name>
    <dbReference type="NCBI Taxonomy" id="2758037"/>
    <lineage>
        <taxon>Bacteria</taxon>
        <taxon>Pseudomonadati</taxon>
        <taxon>Bacteroidota</taxon>
        <taxon>Flavobacteriia</taxon>
        <taxon>Flavobacteriales</taxon>
        <taxon>Weeksellaceae</taxon>
        <taxon>Marnyiella</taxon>
    </lineage>
</organism>